<reference evidence="6 7" key="1">
    <citation type="submission" date="2019-02" db="EMBL/GenBank/DDBJ databases">
        <title>Genome sequencing of the rare red list fungi Antrodiella citrinella (Flaviporus citrinellus).</title>
        <authorList>
            <person name="Buettner E."/>
            <person name="Kellner H."/>
        </authorList>
    </citation>
    <scope>NUCLEOTIDE SEQUENCE [LARGE SCALE GENOMIC DNA]</scope>
    <source>
        <strain evidence="6 7">DSM 108506</strain>
    </source>
</reference>
<dbReference type="EMBL" id="SGPM01000311">
    <property type="protein sequence ID" value="THH26781.1"/>
    <property type="molecule type" value="Genomic_DNA"/>
</dbReference>
<evidence type="ECO:0000256" key="2">
    <source>
        <dbReference type="ARBA" id="ARBA00023002"/>
    </source>
</evidence>
<dbReference type="SUPFAM" id="SSF53639">
    <property type="entry name" value="AraD/HMP-PK domain-like"/>
    <property type="match status" value="1"/>
</dbReference>
<accession>A0A4S4MP01</accession>
<sequence>MTTLLQQDKLSFFQIGGIHGLPYTQWNGSGDTEPFPQSWGGYCTHGTVIFPTWHRPYVALFEQLLQQHAVCIAKQYLNENRWIAAATSLRAPYWDWASNIVPPPEVLELEELTITTPRGREKVKNPLLRYTFDPIDPSFPEPYDAWKTTLRRPTSKDANATSNTKELIRELEAEAVNIRASTYSLLSRVRTWPEFSNHAENGGSTNSIESIHDSIHVMTGGDGHMGDPATAGFDPLFFLHHSNIDRLLSLWSALNPSVWVTPGSAADGSFTIRSDSVVDGLTDLTPFWNSQFSHWVSTQTTDTVQLGYTYPEFSDLELTDPSKIRLEIARKVSELYGGTAQTNILATPSTPNAGDVSVDSKDGLHPGDVGAGMWDWTVRVRFKKYELGGSFQVLIFVGPVPEDCAEWGTCTTYAGAVHAFVNSVAARCRNCRQQADVEIQGFVNLNEAIASRAGLGSFAPREVAPYLTRELNWRVQRGNRTSVALSELPSLEEIPMSLPDNDDVSARVVKGGTLPRPPVFQDKNEEREWLKFRLAQAFRIFGSLGYDEGLAGHITVRDNIRPDCFWVNPMGRHFSLIQPEDLLLVDHDANILEESGPHKLLNTAAFMIHSEIHKARSDVMCAAHSHSVYGRAFSALGKELDPITQDSCAFYKDHAVYSSFGGLVLDANEGAAIARTIGNKKAVILQNHGILVATACIEATLHYYIALDKSCMVQLLADAAAAGTGGRTVKAAPADALNSYSIVGKVFPVGFFSALPHFQLLEKKEGVSFKFSETATVTHLV</sequence>
<gene>
    <name evidence="6" type="ORF">EUX98_g7401</name>
</gene>
<proteinExistence type="predicted"/>
<evidence type="ECO:0000256" key="1">
    <source>
        <dbReference type="ARBA" id="ARBA00001973"/>
    </source>
</evidence>
<evidence type="ECO:0000313" key="6">
    <source>
        <dbReference type="EMBL" id="THH26781.1"/>
    </source>
</evidence>
<dbReference type="InterPro" id="IPR041640">
    <property type="entry name" value="Tyrosinase_C"/>
</dbReference>
<dbReference type="PROSITE" id="PS00497">
    <property type="entry name" value="TYROSINASE_1"/>
    <property type="match status" value="1"/>
</dbReference>
<dbReference type="Pfam" id="PF00264">
    <property type="entry name" value="Tyrosinase"/>
    <property type="match status" value="1"/>
</dbReference>
<dbReference type="InterPro" id="IPR002227">
    <property type="entry name" value="Tyrosinase_Cu-bd"/>
</dbReference>
<dbReference type="OrthoDB" id="6132182at2759"/>
<evidence type="ECO:0000313" key="7">
    <source>
        <dbReference type="Proteomes" id="UP000308730"/>
    </source>
</evidence>
<evidence type="ECO:0000259" key="4">
    <source>
        <dbReference type="PROSITE" id="PS00497"/>
    </source>
</evidence>
<dbReference type="GO" id="GO:0051015">
    <property type="term" value="F:actin filament binding"/>
    <property type="evidence" value="ECO:0007669"/>
    <property type="project" value="TreeGrafter"/>
</dbReference>
<dbReference type="Gene3D" id="1.10.1280.10">
    <property type="entry name" value="Di-copper center containing domain from catechol oxidase"/>
    <property type="match status" value="1"/>
</dbReference>
<evidence type="ECO:0000256" key="3">
    <source>
        <dbReference type="ARBA" id="ARBA00023033"/>
    </source>
</evidence>
<comment type="cofactor">
    <cofactor evidence="1">
        <name>Cu(2+)</name>
        <dbReference type="ChEBI" id="CHEBI:29036"/>
    </cofactor>
</comment>
<dbReference type="InterPro" id="IPR001303">
    <property type="entry name" value="Aldolase_II/adducin_N"/>
</dbReference>
<dbReference type="SMART" id="SM01007">
    <property type="entry name" value="Aldolase_II"/>
    <property type="match status" value="1"/>
</dbReference>
<dbReference type="GO" id="GO:0005856">
    <property type="term" value="C:cytoskeleton"/>
    <property type="evidence" value="ECO:0007669"/>
    <property type="project" value="TreeGrafter"/>
</dbReference>
<name>A0A4S4MP01_9APHY</name>
<feature type="domain" description="Tyrosinase copper-binding" evidence="5">
    <location>
        <begin position="234"/>
        <end position="245"/>
    </location>
</feature>
<dbReference type="Proteomes" id="UP000308730">
    <property type="component" value="Unassembled WGS sequence"/>
</dbReference>
<dbReference type="InterPro" id="IPR036409">
    <property type="entry name" value="Aldolase_II/adducin_N_sf"/>
</dbReference>
<dbReference type="Pfam" id="PF00596">
    <property type="entry name" value="Aldolase_II"/>
    <property type="match status" value="1"/>
</dbReference>
<dbReference type="NCBIfam" id="NF004855">
    <property type="entry name" value="PRK06208.1"/>
    <property type="match status" value="1"/>
</dbReference>
<dbReference type="InterPro" id="IPR051017">
    <property type="entry name" value="Aldolase-II_Adducin_sf"/>
</dbReference>
<dbReference type="Gene3D" id="3.40.225.10">
    <property type="entry name" value="Class II aldolase/adducin N-terminal domain"/>
    <property type="match status" value="1"/>
</dbReference>
<dbReference type="GO" id="GO:0004497">
    <property type="term" value="F:monooxygenase activity"/>
    <property type="evidence" value="ECO:0007669"/>
    <property type="project" value="UniProtKB-KW"/>
</dbReference>
<dbReference type="PRINTS" id="PR00092">
    <property type="entry name" value="TYROSINASE"/>
</dbReference>
<comment type="caution">
    <text evidence="6">The sequence shown here is derived from an EMBL/GenBank/DDBJ whole genome shotgun (WGS) entry which is preliminary data.</text>
</comment>
<dbReference type="PANTHER" id="PTHR10672:SF39">
    <property type="entry name" value="CLASS II ALDOLASE_ADDUCIN N-TERMINAL DOMAIN-CONTAINING PROTEIN"/>
    <property type="match status" value="1"/>
</dbReference>
<dbReference type="PANTHER" id="PTHR10672">
    <property type="entry name" value="ADDUCIN"/>
    <property type="match status" value="1"/>
</dbReference>
<dbReference type="PROSITE" id="PS00498">
    <property type="entry name" value="TYROSINASE_2"/>
    <property type="match status" value="1"/>
</dbReference>
<dbReference type="Pfam" id="PF18132">
    <property type="entry name" value="Tyrosinase_C"/>
    <property type="match status" value="1"/>
</dbReference>
<keyword evidence="3" id="KW-0503">Monooxygenase</keyword>
<feature type="domain" description="Tyrosinase copper-binding" evidence="4">
    <location>
        <begin position="45"/>
        <end position="62"/>
    </location>
</feature>
<protein>
    <recommendedName>
        <fullName evidence="4 5">Tyrosinase copper-binding domain-containing protein</fullName>
    </recommendedName>
</protein>
<dbReference type="AlphaFoldDB" id="A0A4S4MP01"/>
<dbReference type="InterPro" id="IPR008922">
    <property type="entry name" value="Di-copper_centre_dom_sf"/>
</dbReference>
<dbReference type="Gene3D" id="2.60.310.20">
    <property type="match status" value="1"/>
</dbReference>
<dbReference type="FunFam" id="3.40.225.10:FF:000009">
    <property type="entry name" value="Class II aldolase/adducin N-terminal"/>
    <property type="match status" value="1"/>
</dbReference>
<evidence type="ECO:0000259" key="5">
    <source>
        <dbReference type="PROSITE" id="PS00498"/>
    </source>
</evidence>
<dbReference type="SUPFAM" id="SSF48056">
    <property type="entry name" value="Di-copper centre-containing domain"/>
    <property type="match status" value="1"/>
</dbReference>
<organism evidence="6 7">
    <name type="scientific">Antrodiella citrinella</name>
    <dbReference type="NCBI Taxonomy" id="2447956"/>
    <lineage>
        <taxon>Eukaryota</taxon>
        <taxon>Fungi</taxon>
        <taxon>Dikarya</taxon>
        <taxon>Basidiomycota</taxon>
        <taxon>Agaricomycotina</taxon>
        <taxon>Agaricomycetes</taxon>
        <taxon>Polyporales</taxon>
        <taxon>Steccherinaceae</taxon>
        <taxon>Antrodiella</taxon>
    </lineage>
</organism>
<keyword evidence="2" id="KW-0560">Oxidoreductase</keyword>
<keyword evidence="7" id="KW-1185">Reference proteome</keyword>